<protein>
    <submittedName>
        <fullName evidence="2">META domain-containing protein</fullName>
    </submittedName>
</protein>
<name>A0A6M0INS9_9BACT</name>
<dbReference type="PROSITE" id="PS51257">
    <property type="entry name" value="PROKAR_LIPOPROTEIN"/>
    <property type="match status" value="1"/>
</dbReference>
<dbReference type="PANTHER" id="PTHR35535">
    <property type="entry name" value="HEAT SHOCK PROTEIN HSLJ"/>
    <property type="match status" value="1"/>
</dbReference>
<organism evidence="2 3">
    <name type="scientific">Spirosoma agri</name>
    <dbReference type="NCBI Taxonomy" id="1987381"/>
    <lineage>
        <taxon>Bacteria</taxon>
        <taxon>Pseudomonadati</taxon>
        <taxon>Bacteroidota</taxon>
        <taxon>Cytophagia</taxon>
        <taxon>Cytophagales</taxon>
        <taxon>Cytophagaceae</taxon>
        <taxon>Spirosoma</taxon>
    </lineage>
</organism>
<evidence type="ECO:0000313" key="2">
    <source>
        <dbReference type="EMBL" id="NEU69714.1"/>
    </source>
</evidence>
<dbReference type="Pfam" id="PF03724">
    <property type="entry name" value="META"/>
    <property type="match status" value="1"/>
</dbReference>
<dbReference type="InterPro" id="IPR005184">
    <property type="entry name" value="DUF306_Meta_HslJ"/>
</dbReference>
<reference evidence="2 3" key="1">
    <citation type="submission" date="2020-02" db="EMBL/GenBank/DDBJ databases">
        <title>Draft genome sequence of two Spirosoma agri KCTC 52727 and Spirosoma terrae KCTC 52035.</title>
        <authorList>
            <person name="Rojas J."/>
            <person name="Ambika Manirajan B."/>
            <person name="Ratering S."/>
            <person name="Suarez C."/>
            <person name="Schnell S."/>
        </authorList>
    </citation>
    <scope>NUCLEOTIDE SEQUENCE [LARGE SCALE GENOMIC DNA]</scope>
    <source>
        <strain evidence="2 3">KCTC 52727</strain>
    </source>
</reference>
<accession>A0A6M0INS9</accession>
<comment type="caution">
    <text evidence="2">The sequence shown here is derived from an EMBL/GenBank/DDBJ whole genome shotgun (WGS) entry which is preliminary data.</text>
</comment>
<sequence>MRLILFSILLLFSACRRPSKQLQAMLTPADQPEIADYTANLKAGDDLMAVGNDPAWSLVVNPSKGTLRFKSMTGDSLSAVSPERQPDSDGSFRLDIVVGSERFNALFTPDSCVNKLSRQRFDYRVEVNFRNKTYVGCGVSLRQVALLQDIWVLTDLQGQPITTSGQNTDVPRLEISLTEGRVTGTTGCNRLSGTVQADSRLIRFGPLITTRMACADPVNTTEANFLNLLSQPLAYRVGDGKLIFRQKGKSVAVFKKVD</sequence>
<gene>
    <name evidence="2" type="ORF">GK091_22735</name>
</gene>
<evidence type="ECO:0000259" key="1">
    <source>
        <dbReference type="Pfam" id="PF03724"/>
    </source>
</evidence>
<dbReference type="InterPro" id="IPR038670">
    <property type="entry name" value="HslJ-like_sf"/>
</dbReference>
<dbReference type="InterPro" id="IPR053147">
    <property type="entry name" value="Hsp_HslJ-like"/>
</dbReference>
<dbReference type="Gene3D" id="2.40.128.270">
    <property type="match status" value="1"/>
</dbReference>
<dbReference type="Proteomes" id="UP000477386">
    <property type="component" value="Unassembled WGS sequence"/>
</dbReference>
<dbReference type="AlphaFoldDB" id="A0A6M0INS9"/>
<feature type="domain" description="DUF306" evidence="1">
    <location>
        <begin position="147"/>
        <end position="254"/>
    </location>
</feature>
<dbReference type="PANTHER" id="PTHR35535:SF2">
    <property type="entry name" value="DUF306 DOMAIN-CONTAINING PROTEIN"/>
    <property type="match status" value="1"/>
</dbReference>
<evidence type="ECO:0000313" key="3">
    <source>
        <dbReference type="Proteomes" id="UP000477386"/>
    </source>
</evidence>
<keyword evidence="3" id="KW-1185">Reference proteome</keyword>
<dbReference type="EMBL" id="JAAGNZ010000002">
    <property type="protein sequence ID" value="NEU69714.1"/>
    <property type="molecule type" value="Genomic_DNA"/>
</dbReference>
<dbReference type="RefSeq" id="WP_164042311.1">
    <property type="nucleotide sequence ID" value="NZ_JAAGNZ010000002.1"/>
</dbReference>
<proteinExistence type="predicted"/>